<evidence type="ECO:0000256" key="12">
    <source>
        <dbReference type="ARBA" id="ARBA00055208"/>
    </source>
</evidence>
<dbReference type="InterPro" id="IPR003118">
    <property type="entry name" value="Pointed_dom"/>
</dbReference>
<proteinExistence type="inferred from homology"/>
<evidence type="ECO:0000256" key="2">
    <source>
        <dbReference type="ARBA" id="ARBA00005562"/>
    </source>
</evidence>
<evidence type="ECO:0000256" key="6">
    <source>
        <dbReference type="ARBA" id="ARBA00022843"/>
    </source>
</evidence>
<dbReference type="PROSITE" id="PS00346">
    <property type="entry name" value="ETS_DOMAIN_2"/>
    <property type="match status" value="1"/>
</dbReference>
<evidence type="ECO:0000256" key="14">
    <source>
        <dbReference type="ARBA" id="ARBA00067754"/>
    </source>
</evidence>
<dbReference type="PANTHER" id="PTHR11849">
    <property type="entry name" value="ETS"/>
    <property type="match status" value="1"/>
</dbReference>
<dbReference type="Gene3D" id="1.10.150.50">
    <property type="entry name" value="Transcription Factor, Ets-1"/>
    <property type="match status" value="1"/>
</dbReference>
<evidence type="ECO:0000256" key="16">
    <source>
        <dbReference type="SAM" id="MobiDB-lite"/>
    </source>
</evidence>
<evidence type="ECO:0000313" key="20">
    <source>
        <dbReference type="RefSeq" id="XP_030077029.1"/>
    </source>
</evidence>
<comment type="function">
    <text evidence="12">Transcriptional repressor; binds to the DNA sequence 5'-CCGGAAGT-3'. Plays a role in hematopoiesis and malignant transformation.</text>
</comment>
<evidence type="ECO:0000256" key="11">
    <source>
        <dbReference type="ARBA" id="ARBA00023242"/>
    </source>
</evidence>
<evidence type="ECO:0000259" key="17">
    <source>
        <dbReference type="PROSITE" id="PS50061"/>
    </source>
</evidence>
<feature type="region of interest" description="Disordered" evidence="16">
    <location>
        <begin position="155"/>
        <end position="189"/>
    </location>
</feature>
<evidence type="ECO:0000256" key="8">
    <source>
        <dbReference type="ARBA" id="ARBA00023015"/>
    </source>
</evidence>
<feature type="domain" description="ETS" evidence="17">
    <location>
        <begin position="224"/>
        <end position="305"/>
    </location>
</feature>
<dbReference type="PROSITE" id="PS51433">
    <property type="entry name" value="PNT"/>
    <property type="match status" value="1"/>
</dbReference>
<evidence type="ECO:0000256" key="13">
    <source>
        <dbReference type="ARBA" id="ARBA00063414"/>
    </source>
</evidence>
<dbReference type="Proteomes" id="UP000515156">
    <property type="component" value="Chromosome 12"/>
</dbReference>
<keyword evidence="4" id="KW-1017">Isopeptide bond</keyword>
<evidence type="ECO:0000256" key="9">
    <source>
        <dbReference type="ARBA" id="ARBA00023125"/>
    </source>
</evidence>
<dbReference type="Pfam" id="PF02198">
    <property type="entry name" value="SAM_PNT"/>
    <property type="match status" value="1"/>
</dbReference>
<evidence type="ECO:0000259" key="18">
    <source>
        <dbReference type="PROSITE" id="PS51433"/>
    </source>
</evidence>
<dbReference type="Pfam" id="PF00178">
    <property type="entry name" value="Ets"/>
    <property type="match status" value="1"/>
</dbReference>
<accession>A0A6P7ZUA3</accession>
<evidence type="ECO:0000256" key="7">
    <source>
        <dbReference type="ARBA" id="ARBA00022990"/>
    </source>
</evidence>
<dbReference type="PRINTS" id="PR00454">
    <property type="entry name" value="ETSDOMAIN"/>
</dbReference>
<dbReference type="InterPro" id="IPR046328">
    <property type="entry name" value="ETS_fam"/>
</dbReference>
<comment type="subunit">
    <text evidence="13">Can form homodimers or heterodimers with TEL2 or FLI1. Interacts with L3MBTL1 and HDAC9.</text>
</comment>
<comment type="similarity">
    <text evidence="2 15">Belongs to the ETS family.</text>
</comment>
<dbReference type="PROSITE" id="PS50061">
    <property type="entry name" value="ETS_DOMAIN_3"/>
    <property type="match status" value="1"/>
</dbReference>
<dbReference type="GO" id="GO:0005634">
    <property type="term" value="C:nucleus"/>
    <property type="evidence" value="ECO:0007669"/>
    <property type="project" value="UniProtKB-SubCell"/>
</dbReference>
<dbReference type="SMART" id="SM00251">
    <property type="entry name" value="SAM_PNT"/>
    <property type="match status" value="1"/>
</dbReference>
<keyword evidence="19" id="KW-1185">Reference proteome</keyword>
<dbReference type="InterPro" id="IPR013761">
    <property type="entry name" value="SAM/pointed_sf"/>
</dbReference>
<dbReference type="SUPFAM" id="SSF47769">
    <property type="entry name" value="SAM/Pointed domain"/>
    <property type="match status" value="1"/>
</dbReference>
<dbReference type="GeneID" id="115481785"/>
<sequence>MAEQGNATSPPAAPGSQDRLALDPSSLQLGCVNPQLGMEDAEVCSVPGRLRLQPSLWSKDDVVDWLRWAEKEYSLRRTDESKFEMNGKGLCILTKEDFRHRSPSSGDILFELLQYIKVQRRERIQAPFPSSPVVQIKHMQKTPNPTDVSVGLARAVDTPPSSIPSSHPVVVQSADNPDQMENSRSLQGTHHRVEPLNLSHQSELTSSRSASQQAQVDGKIADCKLLWNYVYQLLSDRRYEPYIKWEEKKARTFRVVDPNGLARLWGNQKNRPHMTYEKMSRALRHYYKLNIIKKEPGQKLLFRFMKTPDEVNHAKSTKLELLEDQEQDVPDYNEDMLEVSP</sequence>
<evidence type="ECO:0000256" key="5">
    <source>
        <dbReference type="ARBA" id="ARBA00022553"/>
    </source>
</evidence>
<dbReference type="FunFam" id="1.10.150.50:FF:000030">
    <property type="entry name" value="transcription factor ETV6"/>
    <property type="match status" value="1"/>
</dbReference>
<dbReference type="AlphaFoldDB" id="A0A6P7ZUA3"/>
<feature type="region of interest" description="Disordered" evidence="16">
    <location>
        <begin position="1"/>
        <end position="20"/>
    </location>
</feature>
<keyword evidence="3" id="KW-0678">Repressor</keyword>
<dbReference type="InterPro" id="IPR036388">
    <property type="entry name" value="WH-like_DNA-bd_sf"/>
</dbReference>
<evidence type="ECO:0000256" key="10">
    <source>
        <dbReference type="ARBA" id="ARBA00023163"/>
    </source>
</evidence>
<evidence type="ECO:0000313" key="19">
    <source>
        <dbReference type="Proteomes" id="UP000515156"/>
    </source>
</evidence>
<evidence type="ECO:0000256" key="3">
    <source>
        <dbReference type="ARBA" id="ARBA00022491"/>
    </source>
</evidence>
<keyword evidence="10" id="KW-0804">Transcription</keyword>
<evidence type="ECO:0000256" key="1">
    <source>
        <dbReference type="ARBA" id="ARBA00004123"/>
    </source>
</evidence>
<dbReference type="PANTHER" id="PTHR11849:SF77">
    <property type="entry name" value="TRANSCRIPTION FACTOR ETV7"/>
    <property type="match status" value="1"/>
</dbReference>
<dbReference type="SMART" id="SM00413">
    <property type="entry name" value="ETS"/>
    <property type="match status" value="1"/>
</dbReference>
<keyword evidence="5" id="KW-0597">Phosphoprotein</keyword>
<dbReference type="GO" id="GO:0000977">
    <property type="term" value="F:RNA polymerase II transcription regulatory region sequence-specific DNA binding"/>
    <property type="evidence" value="ECO:0007669"/>
    <property type="project" value="UniProtKB-ARBA"/>
</dbReference>
<dbReference type="CTD" id="51513"/>
<name>A0A6P7ZUA3_9AMPH</name>
<keyword evidence="7" id="KW-0007">Acetylation</keyword>
<feature type="compositionally biased region" description="Polar residues" evidence="16">
    <location>
        <begin position="173"/>
        <end position="188"/>
    </location>
</feature>
<dbReference type="RefSeq" id="XP_030077029.1">
    <property type="nucleotide sequence ID" value="XM_030221169.1"/>
</dbReference>
<keyword evidence="8" id="KW-0805">Transcription regulation</keyword>
<dbReference type="GO" id="GO:0000981">
    <property type="term" value="F:DNA-binding transcription factor activity, RNA polymerase II-specific"/>
    <property type="evidence" value="ECO:0007669"/>
    <property type="project" value="UniProtKB-ARBA"/>
</dbReference>
<keyword evidence="9 15" id="KW-0238">DNA-binding</keyword>
<dbReference type="Gene3D" id="1.10.10.10">
    <property type="entry name" value="Winged helix-like DNA-binding domain superfamily/Winged helix DNA-binding domain"/>
    <property type="match status" value="1"/>
</dbReference>
<dbReference type="InterPro" id="IPR036390">
    <property type="entry name" value="WH_DNA-bd_sf"/>
</dbReference>
<dbReference type="SUPFAM" id="SSF46785">
    <property type="entry name" value="Winged helix' DNA-binding domain"/>
    <property type="match status" value="1"/>
</dbReference>
<evidence type="ECO:0000256" key="4">
    <source>
        <dbReference type="ARBA" id="ARBA00022499"/>
    </source>
</evidence>
<keyword evidence="6" id="KW-0832">Ubl conjugation</keyword>
<feature type="region of interest" description="Disordered" evidence="16">
    <location>
        <begin position="322"/>
        <end position="341"/>
    </location>
</feature>
<organism evidence="19 20">
    <name type="scientific">Microcaecilia unicolor</name>
    <dbReference type="NCBI Taxonomy" id="1415580"/>
    <lineage>
        <taxon>Eukaryota</taxon>
        <taxon>Metazoa</taxon>
        <taxon>Chordata</taxon>
        <taxon>Craniata</taxon>
        <taxon>Vertebrata</taxon>
        <taxon>Euteleostomi</taxon>
        <taxon>Amphibia</taxon>
        <taxon>Gymnophiona</taxon>
        <taxon>Siphonopidae</taxon>
        <taxon>Microcaecilia</taxon>
    </lineage>
</organism>
<dbReference type="GO" id="GO:0030154">
    <property type="term" value="P:cell differentiation"/>
    <property type="evidence" value="ECO:0007669"/>
    <property type="project" value="TreeGrafter"/>
</dbReference>
<protein>
    <recommendedName>
        <fullName evidence="14">Transcription factor ETV6</fullName>
    </recommendedName>
</protein>
<evidence type="ECO:0000256" key="15">
    <source>
        <dbReference type="RuleBase" id="RU004019"/>
    </source>
</evidence>
<dbReference type="FunFam" id="1.10.10.10:FF:000176">
    <property type="entry name" value="transcription factor ETV6 isoform X2"/>
    <property type="match status" value="1"/>
</dbReference>
<dbReference type="InterPro" id="IPR000418">
    <property type="entry name" value="Ets_dom"/>
</dbReference>
<keyword evidence="11 15" id="KW-0539">Nucleus</keyword>
<comment type="subcellular location">
    <subcellularLocation>
        <location evidence="1 15">Nucleus</location>
    </subcellularLocation>
</comment>
<gene>
    <name evidence="20" type="primary">ETV7</name>
</gene>
<feature type="domain" description="PNT" evidence="18">
    <location>
        <begin position="36"/>
        <end position="120"/>
    </location>
</feature>
<feature type="compositionally biased region" description="Low complexity" evidence="16">
    <location>
        <begin position="159"/>
        <end position="171"/>
    </location>
</feature>
<reference evidence="20" key="1">
    <citation type="submission" date="2025-08" db="UniProtKB">
        <authorList>
            <consortium name="RefSeq"/>
        </authorList>
    </citation>
    <scope>IDENTIFICATION</scope>
</reference>